<gene>
    <name evidence="1" type="ORF">CP49_41090</name>
</gene>
<dbReference type="InterPro" id="IPR010767">
    <property type="entry name" value="Phage_CGC-2007_Cje0229"/>
</dbReference>
<dbReference type="AlphaFoldDB" id="A0A0R3M1J6"/>
<comment type="caution">
    <text evidence="1">The sequence shown here is derived from an EMBL/GenBank/DDBJ whole genome shotgun (WGS) entry which is preliminary data.</text>
</comment>
<reference evidence="1 2" key="1">
    <citation type="submission" date="2014-03" db="EMBL/GenBank/DDBJ databases">
        <title>Bradyrhizobium valentinum sp. nov., isolated from effective nodules of Lupinus mariae-josephae, a lupine endemic of basic-lime soils in Eastern Spain.</title>
        <authorList>
            <person name="Duran D."/>
            <person name="Rey L."/>
            <person name="Navarro A."/>
            <person name="Busquets A."/>
            <person name="Imperial J."/>
            <person name="Ruiz-Argueso T."/>
        </authorList>
    </citation>
    <scope>NUCLEOTIDE SEQUENCE [LARGE SCALE GENOMIC DNA]</scope>
    <source>
        <strain evidence="1 2">LmjM3</strain>
    </source>
</reference>
<proteinExistence type="predicted"/>
<keyword evidence="2" id="KW-1185">Reference proteome</keyword>
<evidence type="ECO:0008006" key="3">
    <source>
        <dbReference type="Google" id="ProtNLM"/>
    </source>
</evidence>
<organism evidence="1 2">
    <name type="scientific">Bradyrhizobium valentinum</name>
    <dbReference type="NCBI Taxonomy" id="1518501"/>
    <lineage>
        <taxon>Bacteria</taxon>
        <taxon>Pseudomonadati</taxon>
        <taxon>Pseudomonadota</taxon>
        <taxon>Alphaproteobacteria</taxon>
        <taxon>Hyphomicrobiales</taxon>
        <taxon>Nitrobacteraceae</taxon>
        <taxon>Bradyrhizobium</taxon>
    </lineage>
</organism>
<dbReference type="EMBL" id="LLXX01000009">
    <property type="protein sequence ID" value="KRR14146.1"/>
    <property type="molecule type" value="Genomic_DNA"/>
</dbReference>
<accession>A0A0R3M1J6</accession>
<dbReference type="Proteomes" id="UP000051913">
    <property type="component" value="Unassembled WGS sequence"/>
</dbReference>
<evidence type="ECO:0000313" key="2">
    <source>
        <dbReference type="Proteomes" id="UP000051913"/>
    </source>
</evidence>
<dbReference type="RefSeq" id="WP_057848452.1">
    <property type="nucleotide sequence ID" value="NZ_LLXX01000009.1"/>
</dbReference>
<sequence>MGAFTSELTITHLSGNDTHGWRLWRLAEPLTYEVGGRGSGRVILVSKGFITDGPSIPRLLWSILPVWASWSRAGVVHDYLCYRIALNNPHPEAPTRDHADRIFFEAMELLNVGWVQKYLLYWGVRFGTWYNVRPTMIDHNTTPNATQVVRQ</sequence>
<protein>
    <recommendedName>
        <fullName evidence="3">DUF1353 domain-containing protein</fullName>
    </recommendedName>
</protein>
<dbReference type="Pfam" id="PF07087">
    <property type="entry name" value="DUF1353"/>
    <property type="match status" value="1"/>
</dbReference>
<name>A0A0R3M1J6_9BRAD</name>
<evidence type="ECO:0000313" key="1">
    <source>
        <dbReference type="EMBL" id="KRR14146.1"/>
    </source>
</evidence>